<dbReference type="Gene3D" id="1.10.3720.10">
    <property type="entry name" value="MetI-like"/>
    <property type="match status" value="1"/>
</dbReference>
<evidence type="ECO:0000256" key="4">
    <source>
        <dbReference type="ARBA" id="ARBA00022692"/>
    </source>
</evidence>
<dbReference type="PANTHER" id="PTHR30183">
    <property type="entry name" value="MOLYBDENUM TRANSPORT SYSTEM PERMEASE PROTEIN MODB"/>
    <property type="match status" value="1"/>
</dbReference>
<keyword evidence="10" id="KW-1185">Reference proteome</keyword>
<dbReference type="PROSITE" id="PS50928">
    <property type="entry name" value="ABC_TM1"/>
    <property type="match status" value="1"/>
</dbReference>
<feature type="transmembrane region" description="Helical" evidence="7">
    <location>
        <begin position="116"/>
        <end position="140"/>
    </location>
</feature>
<dbReference type="Proteomes" id="UP000305202">
    <property type="component" value="Unassembled WGS sequence"/>
</dbReference>
<evidence type="ECO:0000256" key="6">
    <source>
        <dbReference type="ARBA" id="ARBA00023136"/>
    </source>
</evidence>
<proteinExistence type="inferred from homology"/>
<evidence type="ECO:0000259" key="8">
    <source>
        <dbReference type="PROSITE" id="PS50928"/>
    </source>
</evidence>
<dbReference type="CDD" id="cd06261">
    <property type="entry name" value="TM_PBP2"/>
    <property type="match status" value="1"/>
</dbReference>
<feature type="transmembrane region" description="Helical" evidence="7">
    <location>
        <begin position="6"/>
        <end position="29"/>
    </location>
</feature>
<organism evidence="9 10">
    <name type="scientific">Martelella alba</name>
    <dbReference type="NCBI Taxonomy" id="2590451"/>
    <lineage>
        <taxon>Bacteria</taxon>
        <taxon>Pseudomonadati</taxon>
        <taxon>Pseudomonadota</taxon>
        <taxon>Alphaproteobacteria</taxon>
        <taxon>Hyphomicrobiales</taxon>
        <taxon>Aurantimonadaceae</taxon>
        <taxon>Martelella</taxon>
    </lineage>
</organism>
<keyword evidence="5 7" id="KW-1133">Transmembrane helix</keyword>
<evidence type="ECO:0000256" key="3">
    <source>
        <dbReference type="ARBA" id="ARBA00022475"/>
    </source>
</evidence>
<feature type="transmembrane region" description="Helical" evidence="7">
    <location>
        <begin position="80"/>
        <end position="104"/>
    </location>
</feature>
<dbReference type="SUPFAM" id="SSF161098">
    <property type="entry name" value="MetI-like"/>
    <property type="match status" value="1"/>
</dbReference>
<feature type="transmembrane region" description="Helical" evidence="7">
    <location>
        <begin position="41"/>
        <end position="68"/>
    </location>
</feature>
<evidence type="ECO:0000256" key="5">
    <source>
        <dbReference type="ARBA" id="ARBA00022989"/>
    </source>
</evidence>
<dbReference type="InterPro" id="IPR000515">
    <property type="entry name" value="MetI-like"/>
</dbReference>
<comment type="similarity">
    <text evidence="7">Belongs to the binding-protein-dependent transport system permease family.</text>
</comment>
<dbReference type="InterPro" id="IPR006469">
    <property type="entry name" value="NifC_ABC_porter"/>
</dbReference>
<keyword evidence="4 7" id="KW-0812">Transmembrane</keyword>
<evidence type="ECO:0000313" key="9">
    <source>
        <dbReference type="EMBL" id="TKI03520.1"/>
    </source>
</evidence>
<name>A0ABY2SF53_9HYPH</name>
<gene>
    <name evidence="9" type="ORF">FCN80_21250</name>
</gene>
<dbReference type="NCBIfam" id="TIGR01581">
    <property type="entry name" value="Mo_ABC_porter"/>
    <property type="match status" value="1"/>
</dbReference>
<feature type="domain" description="ABC transmembrane type-1" evidence="8">
    <location>
        <begin position="45"/>
        <end position="247"/>
    </location>
</feature>
<evidence type="ECO:0000256" key="1">
    <source>
        <dbReference type="ARBA" id="ARBA00004651"/>
    </source>
</evidence>
<protein>
    <submittedName>
        <fullName evidence="9">ABC transporter permease subunit</fullName>
    </submittedName>
</protein>
<dbReference type="EMBL" id="SZPQ01000042">
    <property type="protein sequence ID" value="TKI03520.1"/>
    <property type="molecule type" value="Genomic_DNA"/>
</dbReference>
<comment type="caution">
    <text evidence="9">The sequence shown here is derived from an EMBL/GenBank/DDBJ whole genome shotgun (WGS) entry which is preliminary data.</text>
</comment>
<keyword evidence="3" id="KW-1003">Cell membrane</keyword>
<evidence type="ECO:0000313" key="10">
    <source>
        <dbReference type="Proteomes" id="UP000305202"/>
    </source>
</evidence>
<accession>A0ABY2SF53</accession>
<keyword evidence="2 7" id="KW-0813">Transport</keyword>
<dbReference type="InterPro" id="IPR035906">
    <property type="entry name" value="MetI-like_sf"/>
</dbReference>
<reference evidence="9 10" key="1">
    <citation type="submission" date="2019-04" db="EMBL/GenBank/DDBJ databases">
        <authorList>
            <person name="Li M."/>
            <person name="Gao C."/>
        </authorList>
    </citation>
    <scope>NUCLEOTIDE SEQUENCE [LARGE SCALE GENOMIC DNA]</scope>
    <source>
        <strain evidence="9 10">BGMRC 2031</strain>
    </source>
</reference>
<evidence type="ECO:0000256" key="7">
    <source>
        <dbReference type="RuleBase" id="RU363032"/>
    </source>
</evidence>
<keyword evidence="6 7" id="KW-0472">Membrane</keyword>
<dbReference type="Pfam" id="PF00528">
    <property type="entry name" value="BPD_transp_1"/>
    <property type="match status" value="1"/>
</dbReference>
<comment type="subcellular location">
    <subcellularLocation>
        <location evidence="1 7">Cell membrane</location>
        <topology evidence="1 7">Multi-pass membrane protein</topology>
    </subcellularLocation>
</comment>
<dbReference type="PANTHER" id="PTHR30183:SF3">
    <property type="entry name" value="MOLYBDENUM TRANSPORT SYSTEM PERMEASE PROTEIN MODB"/>
    <property type="match status" value="1"/>
</dbReference>
<feature type="transmembrane region" description="Helical" evidence="7">
    <location>
        <begin position="228"/>
        <end position="251"/>
    </location>
</feature>
<sequence>MRALCFVPLLAMVLFIGGVIVALCSHLSLSDLMAMIRSPEVLFALGLSLRSSLLALGASMLLAIPTAWLMTRVGFPGRTAVTVLLDLPLAMPPLVAGVGLLLLFSPGLAGGMLGHWGLAVLFSPAGIIVAQVFVAAPVMIQAAKVAFIAVDPRYVQAASTLGASPVRIWFTIELPLAARGIVTGAVMGWSRALGEFGATLLVAGATRMRTETLPIAVFLNLATGDTGAAVACALLLLALAALLLIFIRLLGRWRLDS</sequence>
<evidence type="ECO:0000256" key="2">
    <source>
        <dbReference type="ARBA" id="ARBA00022448"/>
    </source>
</evidence>